<dbReference type="AlphaFoldDB" id="A0A1H4L3D3"/>
<dbReference type="OrthoDB" id="5168853at2"/>
<reference evidence="9" key="1">
    <citation type="submission" date="2016-10" db="EMBL/GenBank/DDBJ databases">
        <authorList>
            <person name="Varghese N."/>
            <person name="Submissions S."/>
        </authorList>
    </citation>
    <scope>NUCLEOTIDE SEQUENCE [LARGE SCALE GENOMIC DNA]</scope>
    <source>
        <strain evidence="9">DSM 44498</strain>
    </source>
</reference>
<dbReference type="EMBL" id="FNSV01000005">
    <property type="protein sequence ID" value="SEB64865.1"/>
    <property type="molecule type" value="Genomic_DNA"/>
</dbReference>
<evidence type="ECO:0000256" key="1">
    <source>
        <dbReference type="ARBA" id="ARBA00001974"/>
    </source>
</evidence>
<dbReference type="PRINTS" id="PR00411">
    <property type="entry name" value="PNDRDTASEI"/>
</dbReference>
<dbReference type="PANTHER" id="PTHR43098">
    <property type="entry name" value="L-ORNITHINE N(5)-MONOOXYGENASE-RELATED"/>
    <property type="match status" value="1"/>
</dbReference>
<keyword evidence="5" id="KW-0521">NADP</keyword>
<organism evidence="8 9">
    <name type="scientific">Rhodococcus koreensis</name>
    <dbReference type="NCBI Taxonomy" id="99653"/>
    <lineage>
        <taxon>Bacteria</taxon>
        <taxon>Bacillati</taxon>
        <taxon>Actinomycetota</taxon>
        <taxon>Actinomycetes</taxon>
        <taxon>Mycobacteriales</taxon>
        <taxon>Nocardiaceae</taxon>
        <taxon>Rhodococcus</taxon>
    </lineage>
</organism>
<evidence type="ECO:0000256" key="2">
    <source>
        <dbReference type="ARBA" id="ARBA00010139"/>
    </source>
</evidence>
<evidence type="ECO:0000256" key="4">
    <source>
        <dbReference type="ARBA" id="ARBA00022827"/>
    </source>
</evidence>
<dbReference type="FunFam" id="3.50.50.60:FF:000341">
    <property type="entry name" value="Baeyer-Villiger monooxygenase"/>
    <property type="match status" value="1"/>
</dbReference>
<evidence type="ECO:0000313" key="9">
    <source>
        <dbReference type="Proteomes" id="UP000183561"/>
    </source>
</evidence>
<keyword evidence="7" id="KW-0503">Monooxygenase</keyword>
<dbReference type="GO" id="GO:0050661">
    <property type="term" value="F:NADP binding"/>
    <property type="evidence" value="ECO:0007669"/>
    <property type="project" value="InterPro"/>
</dbReference>
<keyword evidence="9" id="KW-1185">Reference proteome</keyword>
<accession>A0A1H4L3D3</accession>
<comment type="similarity">
    <text evidence="2">Belongs to the FAD-binding monooxygenase family.</text>
</comment>
<dbReference type="Proteomes" id="UP000183561">
    <property type="component" value="Unassembled WGS sequence"/>
</dbReference>
<evidence type="ECO:0000256" key="6">
    <source>
        <dbReference type="ARBA" id="ARBA00023002"/>
    </source>
</evidence>
<protein>
    <submittedName>
        <fullName evidence="8">Predicted flavoprotein CzcO associated with the cation diffusion facilitator CzcD</fullName>
    </submittedName>
</protein>
<evidence type="ECO:0000313" key="8">
    <source>
        <dbReference type="EMBL" id="SEB64865.1"/>
    </source>
</evidence>
<dbReference type="Gene3D" id="3.50.50.60">
    <property type="entry name" value="FAD/NAD(P)-binding domain"/>
    <property type="match status" value="2"/>
</dbReference>
<dbReference type="RefSeq" id="WP_072946441.1">
    <property type="nucleotide sequence ID" value="NZ_FNSV01000005.1"/>
</dbReference>
<sequence length="602" mass="67359">MTQTHEPLSDTAVALEAVRARYRAERDKRIRPDGTEQYAFVTEGKLSRYGADPWTPEVAERPARHDVVDLTIIGAGFGGLLAGAFARKAGIEKIRYIDVAGDFGGTWYWNRYPGLTCDVESYLYLPMLEEIGTKPSRKFAPGEEIRQHALAIAERFDLRRDTLFQTEVTSLRWNDDEERWEVETSRDDSFASRYVLISSGPFQRPKLPRIPGIESFEGHAFHTSRWDYAYTGGDHTGGLDGLADKRVAVVGTGATGLQVVPEVAKYAKELFVVQRTPSAIDVRGDAPTDDEWWNSLKPGWQRRRRDNWIDFVHGMGADENIVGGAWTDLATVRGMRRLVETGFASDPALTMELADYEKMEELRQRVVDLVDDSETAAALQPWYRQMCKRPGFSDHYLQVFNQPNVSLVDTDGRGIDSFTPEGFVVDGVEHQVDVIIFATGYELNFDAATRAGVDIRGRGGVSLTERWSDGMRTLHGWVAREFPNLLQMGLLQNAFSFNFTHVLEDQAEHIGAVLAESEHRGDVLIEPTEEAENEWVAVIHGQDTAGLEFQAECTPSYTNEEGKPSRAEAYTAGPTAFRQLLADWWANGGLEQVLTPKGATRA</sequence>
<dbReference type="Pfam" id="PF00743">
    <property type="entry name" value="FMO-like"/>
    <property type="match status" value="1"/>
</dbReference>
<dbReference type="InterPro" id="IPR020946">
    <property type="entry name" value="Flavin_mOase-like"/>
</dbReference>
<dbReference type="GO" id="GO:0004499">
    <property type="term" value="F:N,N-dimethylaniline monooxygenase activity"/>
    <property type="evidence" value="ECO:0007669"/>
    <property type="project" value="InterPro"/>
</dbReference>
<dbReference type="Pfam" id="PF13450">
    <property type="entry name" value="NAD_binding_8"/>
    <property type="match status" value="1"/>
</dbReference>
<evidence type="ECO:0000256" key="5">
    <source>
        <dbReference type="ARBA" id="ARBA00022857"/>
    </source>
</evidence>
<comment type="cofactor">
    <cofactor evidence="1">
        <name>FAD</name>
        <dbReference type="ChEBI" id="CHEBI:57692"/>
    </cofactor>
</comment>
<dbReference type="SUPFAM" id="SSF51905">
    <property type="entry name" value="FAD/NAD(P)-binding domain"/>
    <property type="match status" value="2"/>
</dbReference>
<evidence type="ECO:0000256" key="7">
    <source>
        <dbReference type="ARBA" id="ARBA00023033"/>
    </source>
</evidence>
<keyword evidence="4" id="KW-0274">FAD</keyword>
<keyword evidence="3" id="KW-0285">Flavoprotein</keyword>
<proteinExistence type="inferred from homology"/>
<dbReference type="InterPro" id="IPR050775">
    <property type="entry name" value="FAD-binding_Monooxygenases"/>
</dbReference>
<name>A0A1H4L3D3_9NOCA</name>
<gene>
    <name evidence="8" type="ORF">SAMN04490239_1049</name>
</gene>
<dbReference type="InterPro" id="IPR036188">
    <property type="entry name" value="FAD/NAD-bd_sf"/>
</dbReference>
<dbReference type="GO" id="GO:0050660">
    <property type="term" value="F:flavin adenine dinucleotide binding"/>
    <property type="evidence" value="ECO:0007669"/>
    <property type="project" value="InterPro"/>
</dbReference>
<dbReference type="PANTHER" id="PTHR43098:SF2">
    <property type="entry name" value="FAD-BINDING MONOOXYGENASE AUSB-RELATED"/>
    <property type="match status" value="1"/>
</dbReference>
<evidence type="ECO:0000256" key="3">
    <source>
        <dbReference type="ARBA" id="ARBA00022630"/>
    </source>
</evidence>
<keyword evidence="6" id="KW-0560">Oxidoreductase</keyword>